<dbReference type="PRINTS" id="PR00882">
    <property type="entry name" value="RIBOSOMALL7A"/>
</dbReference>
<organism evidence="7">
    <name type="scientific">Pantala flavescens</name>
    <name type="common">Wandering glider dragonfly</name>
    <name type="synonym">Libellula flavescens</name>
    <dbReference type="NCBI Taxonomy" id="185825"/>
    <lineage>
        <taxon>Eukaryota</taxon>
        <taxon>Metazoa</taxon>
        <taxon>Ecdysozoa</taxon>
        <taxon>Arthropoda</taxon>
        <taxon>Hexapoda</taxon>
        <taxon>Insecta</taxon>
        <taxon>Pterygota</taxon>
        <taxon>Palaeoptera</taxon>
        <taxon>Odonata</taxon>
        <taxon>Epiprocta</taxon>
        <taxon>Anisoptera</taxon>
        <taxon>Libelluloidea</taxon>
        <taxon>Libellulidae</taxon>
        <taxon>Pantala</taxon>
    </lineage>
</organism>
<keyword evidence="3 4" id="KW-0687">Ribonucleoprotein</keyword>
<sequence>MVQKKPKKKGKKVAAAPLAVKKPEHKKVVNPLFEKRPRNFAIGQDIQPKRDLSRFVRWPKYIRIQRQKAVLQRRLKVPPAINQFSQTLDKQTAKQLFRILEKYRPETALAKKMRLRAKAEERIAAEKKKGPAPPVAPTRRPNTVRMGTNTVVKLVEQKKAQVVVIAHDVDPIELVLFLPALCRKMGVPYCIVKGKARLGRLVRRKTCTCVALTQVDAKDKADLAKVVEAIKTNYNDRYEEIKRHWGGGLLGSKSAARISKLEKAKAKELAQKAG</sequence>
<dbReference type="PRINTS" id="PR00881">
    <property type="entry name" value="L7ARS6FAMILY"/>
</dbReference>
<dbReference type="FunFam" id="3.30.1330.30:FF:000003">
    <property type="entry name" value="60S ribosomal protein L7a"/>
    <property type="match status" value="1"/>
</dbReference>
<dbReference type="EMBL" id="KC507330">
    <property type="protein sequence ID" value="AHB12453.1"/>
    <property type="molecule type" value="mRNA"/>
</dbReference>
<dbReference type="InterPro" id="IPR004038">
    <property type="entry name" value="Ribosomal_eL8/eL30/eS12/Gad45"/>
</dbReference>
<dbReference type="InterPro" id="IPR001921">
    <property type="entry name" value="Ribosomal_eL8_euk"/>
</dbReference>
<accession>A0A0X8NRF1</accession>
<protein>
    <recommendedName>
        <fullName evidence="4">60S ribosomal protein L7a</fullName>
    </recommendedName>
</protein>
<dbReference type="Gene3D" id="3.30.1330.30">
    <property type="match status" value="1"/>
</dbReference>
<evidence type="ECO:0000313" key="7">
    <source>
        <dbReference type="EMBL" id="AHB12453.1"/>
    </source>
</evidence>
<dbReference type="InterPro" id="IPR018492">
    <property type="entry name" value="Ribosomal_eL8/Nhp2"/>
</dbReference>
<name>A0A0X8NRF1_PANFL</name>
<dbReference type="InterPro" id="IPR050257">
    <property type="entry name" value="eL8/uL1-like"/>
</dbReference>
<dbReference type="InterPro" id="IPR029064">
    <property type="entry name" value="Ribosomal_eL30-like_sf"/>
</dbReference>
<feature type="domain" description="Ribosomal protein eL8/eL30/eS12/Gadd45" evidence="6">
    <location>
        <begin position="139"/>
        <end position="223"/>
    </location>
</feature>
<dbReference type="AlphaFoldDB" id="A0A0X8NRF1"/>
<comment type="similarity">
    <text evidence="1 4">Belongs to the eukaryotic ribosomal protein eL8 family.</text>
</comment>
<keyword evidence="2 4" id="KW-0689">Ribosomal protein</keyword>
<evidence type="ECO:0000259" key="6">
    <source>
        <dbReference type="Pfam" id="PF01248"/>
    </source>
</evidence>
<evidence type="ECO:0000256" key="3">
    <source>
        <dbReference type="ARBA" id="ARBA00023274"/>
    </source>
</evidence>
<dbReference type="GO" id="GO:0042254">
    <property type="term" value="P:ribosome biogenesis"/>
    <property type="evidence" value="ECO:0007669"/>
    <property type="project" value="InterPro"/>
</dbReference>
<evidence type="ECO:0000256" key="1">
    <source>
        <dbReference type="ARBA" id="ARBA00007337"/>
    </source>
</evidence>
<gene>
    <name evidence="7" type="primary">RPL7A</name>
</gene>
<dbReference type="PROSITE" id="PS01082">
    <property type="entry name" value="RIBOSOMAL_L7AE"/>
    <property type="match status" value="1"/>
</dbReference>
<comment type="function">
    <text evidence="4">Component of the ribosome.</text>
</comment>
<reference evidence="7" key="1">
    <citation type="submission" date="2013-01" db="EMBL/GenBank/DDBJ databases">
        <title>Cladistic View on Selection, Multiple Evolutionary Constrains at Different Category Levels in Ribosomal Proteins and its Significance to Medicine.</title>
        <authorList>
            <person name="Wu H."/>
            <person name="Liu Y."/>
            <person name="Wang Y."/>
            <person name="Lin J."/>
            <person name="Xie Q."/>
            <person name="Bu W."/>
        </authorList>
    </citation>
    <scope>NUCLEOTIDE SEQUENCE</scope>
</reference>
<evidence type="ECO:0000256" key="4">
    <source>
        <dbReference type="RuleBase" id="RU367042"/>
    </source>
</evidence>
<proteinExistence type="evidence at transcript level"/>
<evidence type="ECO:0000256" key="5">
    <source>
        <dbReference type="SAM" id="MobiDB-lite"/>
    </source>
</evidence>
<dbReference type="Pfam" id="PF01248">
    <property type="entry name" value="Ribosomal_L7Ae"/>
    <property type="match status" value="1"/>
</dbReference>
<dbReference type="GO" id="GO:0003723">
    <property type="term" value="F:RNA binding"/>
    <property type="evidence" value="ECO:0007669"/>
    <property type="project" value="UniProtKB-UniRule"/>
</dbReference>
<dbReference type="PANTHER" id="PTHR23105">
    <property type="entry name" value="RIBOSOMAL PROTEIN L7AE FAMILY MEMBER"/>
    <property type="match status" value="1"/>
</dbReference>
<dbReference type="GO" id="GO:0022625">
    <property type="term" value="C:cytosolic large ribosomal subunit"/>
    <property type="evidence" value="ECO:0007669"/>
    <property type="project" value="UniProtKB-UniRule"/>
</dbReference>
<evidence type="ECO:0000256" key="2">
    <source>
        <dbReference type="ARBA" id="ARBA00022980"/>
    </source>
</evidence>
<feature type="region of interest" description="Disordered" evidence="5">
    <location>
        <begin position="123"/>
        <end position="143"/>
    </location>
</feature>
<dbReference type="SUPFAM" id="SSF55315">
    <property type="entry name" value="L30e-like"/>
    <property type="match status" value="1"/>
</dbReference>
<dbReference type="InterPro" id="IPR004037">
    <property type="entry name" value="Ribosomal_eL8-like_CS"/>
</dbReference>